<dbReference type="Proteomes" id="UP001309876">
    <property type="component" value="Unassembled WGS sequence"/>
</dbReference>
<gene>
    <name evidence="2" type="ORF">LTR05_006627</name>
</gene>
<reference evidence="2 3" key="1">
    <citation type="submission" date="2023-08" db="EMBL/GenBank/DDBJ databases">
        <title>Black Yeasts Isolated from many extreme environments.</title>
        <authorList>
            <person name="Coleine C."/>
            <person name="Stajich J.E."/>
            <person name="Selbmann L."/>
        </authorList>
    </citation>
    <scope>NUCLEOTIDE SEQUENCE [LARGE SCALE GENOMIC DNA]</scope>
    <source>
        <strain evidence="2 3">CCFEE 5910</strain>
    </source>
</reference>
<protein>
    <recommendedName>
        <fullName evidence="1">GPI inositol-deacylase winged helix domain-containing protein</fullName>
    </recommendedName>
</protein>
<dbReference type="EMBL" id="JAVRRJ010000007">
    <property type="protein sequence ID" value="KAK5082747.1"/>
    <property type="molecule type" value="Genomic_DNA"/>
</dbReference>
<proteinExistence type="predicted"/>
<sequence length="765" mass="87060">MATCRNAESLGSCAKPTLDLETCVEERRQDLEIFVRHAVRRQMDVEPEQHPTWLQTIVHNTLAHSQDSFLHAKLLVDLFHDRSTLREILEVISRAGRCYNAYYEQILQSSDAKLRDSLSRIERRQNILRLLAVAQEPLTLKQINEFLAAKDDVLMSNEDDFVLNIAKEVEELCGSFVTIASSHRVTFFHATAKDFFVKRFWAAGDEANLYLARKCLYVLSQPSYRHPDTAAKLLRQHLMPRELKSAKLDDDSPSPAYRYAALYFYRHVTTLSSPPSDLMSRLGRFLQGTEFVTWSEFTFEFKPQNGFGTQIDAQSSLSKWSATLPPADQRDIQMDQYFVTAHILLSSILGDDSNNGVLQYLPRMRLGDFLNAAGQSMKDLEDAYKQKQIVFNGLSALLPEKDPFLLQAKASLLQEYFWQKRYSEALHKLRRLYELQKEVDGISPDARFVTAWMIAAALIALGQYTEAETIISETLEQVRELYTEKYRFFNTLLLLDGTRLERVNDLVKAAATYSAALETMTEISGPDNTFVYVVRTALGAVQRKQGDYVLAEENLLKGWGGRQITSNISVNACLDAALQLAALYRDKGDTAECLKLLDSVHRSTVFEDDFERNCQLVHIRNVARFEEGEYATAKHSLIELVNSATGKDRERNNRELLWVRIDLADVMRQHGDEAGEALMLFSELVIPITPTEIQDEPEMPAQLEIAERALRLVRNAQFAESEDLLQREGLRWLRPADFYFLIQGGPALDTSVIAPVKIGEAKQIA</sequence>
<dbReference type="AlphaFoldDB" id="A0AAN7Y4M1"/>
<organism evidence="2 3">
    <name type="scientific">Lithohypha guttulata</name>
    <dbReference type="NCBI Taxonomy" id="1690604"/>
    <lineage>
        <taxon>Eukaryota</taxon>
        <taxon>Fungi</taxon>
        <taxon>Dikarya</taxon>
        <taxon>Ascomycota</taxon>
        <taxon>Pezizomycotina</taxon>
        <taxon>Eurotiomycetes</taxon>
        <taxon>Chaetothyriomycetidae</taxon>
        <taxon>Chaetothyriales</taxon>
        <taxon>Trichomeriaceae</taxon>
        <taxon>Lithohypha</taxon>
    </lineage>
</organism>
<accession>A0AAN7Y4M1</accession>
<dbReference type="InterPro" id="IPR054471">
    <property type="entry name" value="GPIID_WHD"/>
</dbReference>
<dbReference type="SUPFAM" id="SSF48452">
    <property type="entry name" value="TPR-like"/>
    <property type="match status" value="1"/>
</dbReference>
<comment type="caution">
    <text evidence="2">The sequence shown here is derived from an EMBL/GenBank/DDBJ whole genome shotgun (WGS) entry which is preliminary data.</text>
</comment>
<evidence type="ECO:0000259" key="1">
    <source>
        <dbReference type="Pfam" id="PF22939"/>
    </source>
</evidence>
<evidence type="ECO:0000313" key="3">
    <source>
        <dbReference type="Proteomes" id="UP001309876"/>
    </source>
</evidence>
<dbReference type="Gene3D" id="1.25.40.10">
    <property type="entry name" value="Tetratricopeptide repeat domain"/>
    <property type="match status" value="1"/>
</dbReference>
<feature type="domain" description="GPI inositol-deacylase winged helix" evidence="1">
    <location>
        <begin position="125"/>
        <end position="198"/>
    </location>
</feature>
<name>A0AAN7Y4M1_9EURO</name>
<dbReference type="PANTHER" id="PTHR10039">
    <property type="entry name" value="AMELOGENIN"/>
    <property type="match status" value="1"/>
</dbReference>
<dbReference type="Pfam" id="PF22939">
    <property type="entry name" value="WHD_GPIID"/>
    <property type="match status" value="1"/>
</dbReference>
<keyword evidence="3" id="KW-1185">Reference proteome</keyword>
<evidence type="ECO:0000313" key="2">
    <source>
        <dbReference type="EMBL" id="KAK5082747.1"/>
    </source>
</evidence>
<dbReference type="InterPro" id="IPR011990">
    <property type="entry name" value="TPR-like_helical_dom_sf"/>
</dbReference>